<proteinExistence type="predicted"/>
<accession>A0AAD6XU64</accession>
<dbReference type="Gene3D" id="3.40.30.10">
    <property type="entry name" value="Glutaredoxin"/>
    <property type="match status" value="1"/>
</dbReference>
<dbReference type="InterPro" id="IPR009737">
    <property type="entry name" value="Aim32/Apd1-like"/>
</dbReference>
<dbReference type="AlphaFoldDB" id="A0AAD6XU64"/>
<protein>
    <submittedName>
        <fullName evidence="1">Sucrase/ferredoxin-like-domain-containing protein</fullName>
    </submittedName>
</protein>
<evidence type="ECO:0000313" key="1">
    <source>
        <dbReference type="EMBL" id="KAJ7100106.1"/>
    </source>
</evidence>
<dbReference type="Proteomes" id="UP001222325">
    <property type="component" value="Unassembled WGS sequence"/>
</dbReference>
<reference evidence="1" key="1">
    <citation type="submission" date="2023-03" db="EMBL/GenBank/DDBJ databases">
        <title>Massive genome expansion in bonnet fungi (Mycena s.s.) driven by repeated elements and novel gene families across ecological guilds.</title>
        <authorList>
            <consortium name="Lawrence Berkeley National Laboratory"/>
            <person name="Harder C.B."/>
            <person name="Miyauchi S."/>
            <person name="Viragh M."/>
            <person name="Kuo A."/>
            <person name="Thoen E."/>
            <person name="Andreopoulos B."/>
            <person name="Lu D."/>
            <person name="Skrede I."/>
            <person name="Drula E."/>
            <person name="Henrissat B."/>
            <person name="Morin E."/>
            <person name="Kohler A."/>
            <person name="Barry K."/>
            <person name="LaButti K."/>
            <person name="Morin E."/>
            <person name="Salamov A."/>
            <person name="Lipzen A."/>
            <person name="Mereny Z."/>
            <person name="Hegedus B."/>
            <person name="Baldrian P."/>
            <person name="Stursova M."/>
            <person name="Weitz H."/>
            <person name="Taylor A."/>
            <person name="Grigoriev I.V."/>
            <person name="Nagy L.G."/>
            <person name="Martin F."/>
            <person name="Kauserud H."/>
        </authorList>
    </citation>
    <scope>NUCLEOTIDE SEQUENCE</scope>
    <source>
        <strain evidence="1">CBHHK173m</strain>
    </source>
</reference>
<sequence length="349" mass="38323">MIGLRKLKAWVLRHELDPENIRAQLSASAVPVSTAGCRTCADPCEEGHGDYPGRFTVDMETQMLGSVSPFRRQILICTGKTDWDMEITWAGGLAGLISSTYSKTRSVSSHQPNGTQVPPITGIFDPSEFSELSILNGNHKSICDENLETVLVFPDFMVVSGIPPTREGAQMFRDVLDPNLPRMLGSAEAGSTLKTWVLPYSCVITFCSHKRRDKRCGISAPKLESAFTEALQRQGWSVDTQLEHIIDPPLEKFSGTAEEKDAHILQSLKTLRTGKKVLLSYNSHMGGHQYAGNCIIYIPGGSSVWYGRVSPHEVESIVTNTIEAGLVLPELLRGGVNLSKPGCRSLHDW</sequence>
<dbReference type="SUPFAM" id="SSF52833">
    <property type="entry name" value="Thioredoxin-like"/>
    <property type="match status" value="1"/>
</dbReference>
<evidence type="ECO:0000313" key="2">
    <source>
        <dbReference type="Proteomes" id="UP001222325"/>
    </source>
</evidence>
<dbReference type="PANTHER" id="PTHR31902:SF14">
    <property type="entry name" value="ACTIN PATCHES DISTAL PROTEIN 1"/>
    <property type="match status" value="1"/>
</dbReference>
<dbReference type="CDD" id="cd03062">
    <property type="entry name" value="TRX_Fd_Sucrase"/>
    <property type="match status" value="1"/>
</dbReference>
<dbReference type="Pfam" id="PF06999">
    <property type="entry name" value="Suc_Fer-like"/>
    <property type="match status" value="1"/>
</dbReference>
<dbReference type="InterPro" id="IPR036249">
    <property type="entry name" value="Thioredoxin-like_sf"/>
</dbReference>
<gene>
    <name evidence="1" type="ORF">B0H15DRAFT_936803</name>
</gene>
<comment type="caution">
    <text evidence="1">The sequence shown here is derived from an EMBL/GenBank/DDBJ whole genome shotgun (WGS) entry which is preliminary data.</text>
</comment>
<dbReference type="PANTHER" id="PTHR31902">
    <property type="entry name" value="ACTIN PATCHES DISTAL PROTEIN 1"/>
    <property type="match status" value="1"/>
</dbReference>
<organism evidence="1 2">
    <name type="scientific">Mycena belliarum</name>
    <dbReference type="NCBI Taxonomy" id="1033014"/>
    <lineage>
        <taxon>Eukaryota</taxon>
        <taxon>Fungi</taxon>
        <taxon>Dikarya</taxon>
        <taxon>Basidiomycota</taxon>
        <taxon>Agaricomycotina</taxon>
        <taxon>Agaricomycetes</taxon>
        <taxon>Agaricomycetidae</taxon>
        <taxon>Agaricales</taxon>
        <taxon>Marasmiineae</taxon>
        <taxon>Mycenaceae</taxon>
        <taxon>Mycena</taxon>
    </lineage>
</organism>
<dbReference type="EMBL" id="JARJCN010000006">
    <property type="protein sequence ID" value="KAJ7100106.1"/>
    <property type="molecule type" value="Genomic_DNA"/>
</dbReference>
<keyword evidence="2" id="KW-1185">Reference proteome</keyword>
<name>A0AAD6XU64_9AGAR</name>